<dbReference type="EMBL" id="NAFL01000249">
    <property type="protein sequence ID" value="OSJ32435.1"/>
    <property type="molecule type" value="Genomic_DNA"/>
</dbReference>
<proteinExistence type="predicted"/>
<gene>
    <name evidence="2" type="ORF">BSZ19_19255</name>
</gene>
<organism evidence="2 3">
    <name type="scientific">Bradyrhizobium japonicum</name>
    <dbReference type="NCBI Taxonomy" id="375"/>
    <lineage>
        <taxon>Bacteria</taxon>
        <taxon>Pseudomonadati</taxon>
        <taxon>Pseudomonadota</taxon>
        <taxon>Alphaproteobacteria</taxon>
        <taxon>Hyphomicrobiales</taxon>
        <taxon>Nitrobacteraceae</taxon>
        <taxon>Bradyrhizobium</taxon>
    </lineage>
</organism>
<name>A0A1Y2JQ53_BRAJP</name>
<evidence type="ECO:0000256" key="1">
    <source>
        <dbReference type="SAM" id="MobiDB-lite"/>
    </source>
</evidence>
<sequence length="186" mass="20113">MQEDAARHLALPATGQLPSAAYKGTGRPCSYNALLQRLGVSGFYSFDEAWANAGLYPACRVTRHMVGIARGVQFMAGRVRRNACASEGSFVGPASGPEGALIAGLDAPRVAAALGENHAVLEASLEGLAARQIADTGARPVSARLSRHRTMRWRRWRRWSNSSRPSNETMVQPHLRLESPIISPPR</sequence>
<accession>A0A1Y2JQ53</accession>
<dbReference type="AlphaFoldDB" id="A0A1Y2JQ53"/>
<evidence type="ECO:0000313" key="3">
    <source>
        <dbReference type="Proteomes" id="UP000193335"/>
    </source>
</evidence>
<reference evidence="2 3" key="1">
    <citation type="submission" date="2017-03" db="EMBL/GenBank/DDBJ databases">
        <title>Whole genome sequences of fourteen strains of Bradyrhizobium canariense and one strain of Bradyrhizobium japonicum isolated from Lupinus (Papilionoideae: Genisteae) species in Algeria.</title>
        <authorList>
            <person name="Crovadore J."/>
            <person name="Chekireb D."/>
            <person name="Brachmann A."/>
            <person name="Chablais R."/>
            <person name="Cochard B."/>
            <person name="Lefort F."/>
        </authorList>
    </citation>
    <scope>NUCLEOTIDE SEQUENCE [LARGE SCALE GENOMIC DNA]</scope>
    <source>
        <strain evidence="2 3">UBMA197</strain>
    </source>
</reference>
<protein>
    <submittedName>
        <fullName evidence="2">Uncharacterized protein</fullName>
    </submittedName>
</protein>
<feature type="region of interest" description="Disordered" evidence="1">
    <location>
        <begin position="162"/>
        <end position="186"/>
    </location>
</feature>
<comment type="caution">
    <text evidence="2">The sequence shown here is derived from an EMBL/GenBank/DDBJ whole genome shotgun (WGS) entry which is preliminary data.</text>
</comment>
<dbReference type="Proteomes" id="UP000193335">
    <property type="component" value="Unassembled WGS sequence"/>
</dbReference>
<evidence type="ECO:0000313" key="2">
    <source>
        <dbReference type="EMBL" id="OSJ32435.1"/>
    </source>
</evidence>